<keyword evidence="2" id="KW-1185">Reference proteome</keyword>
<dbReference type="AlphaFoldDB" id="A0A4Y2IH45"/>
<proteinExistence type="predicted"/>
<organism evidence="1 2">
    <name type="scientific">Araneus ventricosus</name>
    <name type="common">Orbweaver spider</name>
    <name type="synonym">Epeira ventricosa</name>
    <dbReference type="NCBI Taxonomy" id="182803"/>
    <lineage>
        <taxon>Eukaryota</taxon>
        <taxon>Metazoa</taxon>
        <taxon>Ecdysozoa</taxon>
        <taxon>Arthropoda</taxon>
        <taxon>Chelicerata</taxon>
        <taxon>Arachnida</taxon>
        <taxon>Araneae</taxon>
        <taxon>Araneomorphae</taxon>
        <taxon>Entelegynae</taxon>
        <taxon>Araneoidea</taxon>
        <taxon>Araneidae</taxon>
        <taxon>Araneus</taxon>
    </lineage>
</organism>
<comment type="caution">
    <text evidence="1">The sequence shown here is derived from an EMBL/GenBank/DDBJ whole genome shotgun (WGS) entry which is preliminary data.</text>
</comment>
<name>A0A4Y2IH45_ARAVE</name>
<evidence type="ECO:0000313" key="1">
    <source>
        <dbReference type="EMBL" id="GBM77083.1"/>
    </source>
</evidence>
<protein>
    <submittedName>
        <fullName evidence="1">Uncharacterized protein</fullName>
    </submittedName>
</protein>
<reference evidence="1 2" key="1">
    <citation type="journal article" date="2019" name="Sci. Rep.">
        <title>Orb-weaving spider Araneus ventricosus genome elucidates the spidroin gene catalogue.</title>
        <authorList>
            <person name="Kono N."/>
            <person name="Nakamura H."/>
            <person name="Ohtoshi R."/>
            <person name="Moran D.A.P."/>
            <person name="Shinohara A."/>
            <person name="Yoshida Y."/>
            <person name="Fujiwara M."/>
            <person name="Mori M."/>
            <person name="Tomita M."/>
            <person name="Arakawa K."/>
        </authorList>
    </citation>
    <scope>NUCLEOTIDE SEQUENCE [LARGE SCALE GENOMIC DNA]</scope>
</reference>
<accession>A0A4Y2IH45</accession>
<sequence length="117" mass="13196">MLRSFGVTSPMFPVSENWDEETAVLETNKKSFSDELEGKRMIVSCLSSHRTECNEYPSQMTHGAARRKINRTLILSESVAVKNSPETVFLVLANQKLKVLSLSRNNHLLIKMATDLV</sequence>
<gene>
    <name evidence="1" type="ORF">AVEN_179860_1</name>
</gene>
<dbReference type="EMBL" id="BGPR01002663">
    <property type="protein sequence ID" value="GBM77083.1"/>
    <property type="molecule type" value="Genomic_DNA"/>
</dbReference>
<dbReference type="Proteomes" id="UP000499080">
    <property type="component" value="Unassembled WGS sequence"/>
</dbReference>
<evidence type="ECO:0000313" key="2">
    <source>
        <dbReference type="Proteomes" id="UP000499080"/>
    </source>
</evidence>